<name>A0AAE0E1P2_9ROSI</name>
<accession>A0AAE0E1P2</accession>
<evidence type="ECO:0000313" key="3">
    <source>
        <dbReference type="Proteomes" id="UP001281410"/>
    </source>
</evidence>
<feature type="domain" description="RNase H type-1" evidence="1">
    <location>
        <begin position="17"/>
        <end position="126"/>
    </location>
</feature>
<keyword evidence="3" id="KW-1185">Reference proteome</keyword>
<dbReference type="InterPro" id="IPR012337">
    <property type="entry name" value="RNaseH-like_sf"/>
</dbReference>
<dbReference type="InterPro" id="IPR002156">
    <property type="entry name" value="RNaseH_domain"/>
</dbReference>
<proteinExistence type="predicted"/>
<comment type="caution">
    <text evidence="2">The sequence shown here is derived from an EMBL/GenBank/DDBJ whole genome shotgun (WGS) entry which is preliminary data.</text>
</comment>
<dbReference type="EMBL" id="JANJYJ010000006">
    <property type="protein sequence ID" value="KAK3204163.1"/>
    <property type="molecule type" value="Genomic_DNA"/>
</dbReference>
<dbReference type="SUPFAM" id="SSF53098">
    <property type="entry name" value="Ribonuclease H-like"/>
    <property type="match status" value="1"/>
</dbReference>
<dbReference type="Gene3D" id="3.30.420.10">
    <property type="entry name" value="Ribonuclease H-like superfamily/Ribonuclease H"/>
    <property type="match status" value="1"/>
</dbReference>
<reference evidence="2" key="1">
    <citation type="journal article" date="2023" name="Plant J.">
        <title>Genome sequences and population genomics provide insights into the demographic history, inbreeding, and mutation load of two 'living fossil' tree species of Dipteronia.</title>
        <authorList>
            <person name="Feng Y."/>
            <person name="Comes H.P."/>
            <person name="Chen J."/>
            <person name="Zhu S."/>
            <person name="Lu R."/>
            <person name="Zhang X."/>
            <person name="Li P."/>
            <person name="Qiu J."/>
            <person name="Olsen K.M."/>
            <person name="Qiu Y."/>
        </authorList>
    </citation>
    <scope>NUCLEOTIDE SEQUENCE</scope>
    <source>
        <strain evidence="2">NBL</strain>
    </source>
</reference>
<dbReference type="PANTHER" id="PTHR47074:SF48">
    <property type="entry name" value="POLYNUCLEOTIDYL TRANSFERASE, RIBONUCLEASE H-LIKE SUPERFAMILY PROTEIN"/>
    <property type="match status" value="1"/>
</dbReference>
<dbReference type="AlphaFoldDB" id="A0AAE0E1P2"/>
<gene>
    <name evidence="2" type="ORF">Dsin_018209</name>
</gene>
<sequence length="133" mass="14120">MAPLSWRPPDDGVIKVNTDAAVDSMNGKIGIGIIIRGSKGEVLAYSAQTISVGFSSEIMESLAVFRGLVFACDSSLLPCTIETDAHVVVNLINSGSVPLSDIGLIIHDIAQVLVCFPSCKVVFAFRLIWLLTA</sequence>
<dbReference type="GO" id="GO:0004523">
    <property type="term" value="F:RNA-DNA hybrid ribonuclease activity"/>
    <property type="evidence" value="ECO:0007669"/>
    <property type="project" value="InterPro"/>
</dbReference>
<organism evidence="2 3">
    <name type="scientific">Dipteronia sinensis</name>
    <dbReference type="NCBI Taxonomy" id="43782"/>
    <lineage>
        <taxon>Eukaryota</taxon>
        <taxon>Viridiplantae</taxon>
        <taxon>Streptophyta</taxon>
        <taxon>Embryophyta</taxon>
        <taxon>Tracheophyta</taxon>
        <taxon>Spermatophyta</taxon>
        <taxon>Magnoliopsida</taxon>
        <taxon>eudicotyledons</taxon>
        <taxon>Gunneridae</taxon>
        <taxon>Pentapetalae</taxon>
        <taxon>rosids</taxon>
        <taxon>malvids</taxon>
        <taxon>Sapindales</taxon>
        <taxon>Sapindaceae</taxon>
        <taxon>Hippocastanoideae</taxon>
        <taxon>Acereae</taxon>
        <taxon>Dipteronia</taxon>
    </lineage>
</organism>
<dbReference type="PANTHER" id="PTHR47074">
    <property type="entry name" value="BNAC02G40300D PROTEIN"/>
    <property type="match status" value="1"/>
</dbReference>
<protein>
    <recommendedName>
        <fullName evidence="1">RNase H type-1 domain-containing protein</fullName>
    </recommendedName>
</protein>
<evidence type="ECO:0000259" key="1">
    <source>
        <dbReference type="Pfam" id="PF13456"/>
    </source>
</evidence>
<dbReference type="GO" id="GO:0003676">
    <property type="term" value="F:nucleic acid binding"/>
    <property type="evidence" value="ECO:0007669"/>
    <property type="project" value="InterPro"/>
</dbReference>
<dbReference type="Pfam" id="PF13456">
    <property type="entry name" value="RVT_3"/>
    <property type="match status" value="1"/>
</dbReference>
<evidence type="ECO:0000313" key="2">
    <source>
        <dbReference type="EMBL" id="KAK3204163.1"/>
    </source>
</evidence>
<dbReference type="InterPro" id="IPR036397">
    <property type="entry name" value="RNaseH_sf"/>
</dbReference>
<dbReference type="Proteomes" id="UP001281410">
    <property type="component" value="Unassembled WGS sequence"/>
</dbReference>
<dbReference type="InterPro" id="IPR052929">
    <property type="entry name" value="RNase_H-like_EbsB-rel"/>
</dbReference>